<dbReference type="InterPro" id="IPR007278">
    <property type="entry name" value="DUF397"/>
</dbReference>
<protein>
    <submittedName>
        <fullName evidence="2">DUF397 domain-containing protein</fullName>
    </submittedName>
</protein>
<keyword evidence="3" id="KW-1185">Reference proteome</keyword>
<sequence>MTDRPLSGIEVPAPTWFKSSYSGGEGNACVEVANLRAQVAVRDSKAPQGPALAFPAATFAAFIDEVRGASADGRSV</sequence>
<dbReference type="RefSeq" id="WP_128506920.1">
    <property type="nucleotide sequence ID" value="NZ_QUAC01000102.1"/>
</dbReference>
<reference evidence="2 3" key="1">
    <citation type="submission" date="2018-08" db="EMBL/GenBank/DDBJ databases">
        <title>Streptomyces NEAU-D10 sp. nov., a novel Actinomycete isolated from soil.</title>
        <authorList>
            <person name="Jin L."/>
        </authorList>
    </citation>
    <scope>NUCLEOTIDE SEQUENCE [LARGE SCALE GENOMIC DNA]</scope>
    <source>
        <strain evidence="2 3">NEAU-D10</strain>
    </source>
</reference>
<evidence type="ECO:0000259" key="1">
    <source>
        <dbReference type="Pfam" id="PF04149"/>
    </source>
</evidence>
<name>A0A371Q5A6_STRIH</name>
<dbReference type="Pfam" id="PF04149">
    <property type="entry name" value="DUF397"/>
    <property type="match status" value="1"/>
</dbReference>
<gene>
    <name evidence="2" type="ORF">DY245_13220</name>
</gene>
<accession>A0A371Q5A6</accession>
<organism evidence="2 3">
    <name type="scientific">Streptomyces inhibens</name>
    <dbReference type="NCBI Taxonomy" id="2293571"/>
    <lineage>
        <taxon>Bacteria</taxon>
        <taxon>Bacillati</taxon>
        <taxon>Actinomycetota</taxon>
        <taxon>Actinomycetes</taxon>
        <taxon>Kitasatosporales</taxon>
        <taxon>Streptomycetaceae</taxon>
        <taxon>Streptomyces</taxon>
    </lineage>
</organism>
<dbReference type="Proteomes" id="UP000262477">
    <property type="component" value="Unassembled WGS sequence"/>
</dbReference>
<evidence type="ECO:0000313" key="2">
    <source>
        <dbReference type="EMBL" id="REK89888.1"/>
    </source>
</evidence>
<dbReference type="AlphaFoldDB" id="A0A371Q5A6"/>
<dbReference type="EMBL" id="QUAC01000102">
    <property type="protein sequence ID" value="REK89888.1"/>
    <property type="molecule type" value="Genomic_DNA"/>
</dbReference>
<dbReference type="OrthoDB" id="4323652at2"/>
<evidence type="ECO:0000313" key="3">
    <source>
        <dbReference type="Proteomes" id="UP000262477"/>
    </source>
</evidence>
<comment type="caution">
    <text evidence="2">The sequence shown here is derived from an EMBL/GenBank/DDBJ whole genome shotgun (WGS) entry which is preliminary data.</text>
</comment>
<feature type="domain" description="DUF397" evidence="1">
    <location>
        <begin position="15"/>
        <end position="67"/>
    </location>
</feature>
<proteinExistence type="predicted"/>